<dbReference type="STRING" id="1423804.FD14_GL002737"/>
<organism evidence="1 2">
    <name type="scientific">Secundilactobacillus similis DSM 23365 = JCM 2765</name>
    <dbReference type="NCBI Taxonomy" id="1423804"/>
    <lineage>
        <taxon>Bacteria</taxon>
        <taxon>Bacillati</taxon>
        <taxon>Bacillota</taxon>
        <taxon>Bacilli</taxon>
        <taxon>Lactobacillales</taxon>
        <taxon>Lactobacillaceae</taxon>
        <taxon>Secundilactobacillus</taxon>
    </lineage>
</organism>
<name>A0A0R2EMS6_9LACO</name>
<dbReference type="AlphaFoldDB" id="A0A0R2EMS6"/>
<dbReference type="Proteomes" id="UP000051442">
    <property type="component" value="Unassembled WGS sequence"/>
</dbReference>
<proteinExistence type="predicted"/>
<evidence type="ECO:0000313" key="2">
    <source>
        <dbReference type="Proteomes" id="UP000051442"/>
    </source>
</evidence>
<evidence type="ECO:0000313" key="1">
    <source>
        <dbReference type="EMBL" id="KRN16411.1"/>
    </source>
</evidence>
<comment type="caution">
    <text evidence="1">The sequence shown here is derived from an EMBL/GenBank/DDBJ whole genome shotgun (WGS) entry which is preliminary data.</text>
</comment>
<keyword evidence="2" id="KW-1185">Reference proteome</keyword>
<dbReference type="OrthoDB" id="2279225at2"/>
<dbReference type="EMBL" id="AYZM01000176">
    <property type="protein sequence ID" value="KRN16411.1"/>
    <property type="molecule type" value="Genomic_DNA"/>
</dbReference>
<sequence>MDNPSLILAIHDLPTQAPVTAFYWRQTTLYVLQPDEQDALITACAVDEAAQVATAQPETTMRVTGVGEVHTLEGIETATQPQFWLGIGQPDADEPKATYSTELGLLTFEAGATVIGNTLPRLTELTAANITGTPMHQPLLKTEAALSSDEQELLIMGLDTDFNAQLTIYDQPALLHLLETNTSEKTPTLAADDLRVMKTVIQSFKPADNPLDFTTDTLIQSVDFSNGRAIYATRNAAGMAVGKGYWLLKAGFAFQPMITSDQEATVTDIQLKGKNVLFNQYTQATGNQLFAVSKQLWDK</sequence>
<reference evidence="1 2" key="1">
    <citation type="journal article" date="2015" name="Genome Announc.">
        <title>Expanding the biotechnology potential of lactobacilli through comparative genomics of 213 strains and associated genera.</title>
        <authorList>
            <person name="Sun Z."/>
            <person name="Harris H.M."/>
            <person name="McCann A."/>
            <person name="Guo C."/>
            <person name="Argimon S."/>
            <person name="Zhang W."/>
            <person name="Yang X."/>
            <person name="Jeffery I.B."/>
            <person name="Cooney J.C."/>
            <person name="Kagawa T.F."/>
            <person name="Liu W."/>
            <person name="Song Y."/>
            <person name="Salvetti E."/>
            <person name="Wrobel A."/>
            <person name="Rasinkangas P."/>
            <person name="Parkhill J."/>
            <person name="Rea M.C."/>
            <person name="O'Sullivan O."/>
            <person name="Ritari J."/>
            <person name="Douillard F.P."/>
            <person name="Paul Ross R."/>
            <person name="Yang R."/>
            <person name="Briner A.E."/>
            <person name="Felis G.E."/>
            <person name="de Vos W.M."/>
            <person name="Barrangou R."/>
            <person name="Klaenhammer T.R."/>
            <person name="Caufield P.W."/>
            <person name="Cui Y."/>
            <person name="Zhang H."/>
            <person name="O'Toole P.W."/>
        </authorList>
    </citation>
    <scope>NUCLEOTIDE SEQUENCE [LARGE SCALE GENOMIC DNA]</scope>
    <source>
        <strain evidence="1 2">DSM 23365</strain>
    </source>
</reference>
<dbReference type="PATRIC" id="fig|1423804.4.peg.2952"/>
<dbReference type="RefSeq" id="WP_054736044.1">
    <property type="nucleotide sequence ID" value="NZ_AYZM01000176.1"/>
</dbReference>
<protein>
    <submittedName>
        <fullName evidence="1">Uncharacterized protein</fullName>
    </submittedName>
</protein>
<accession>A0A0R2EMS6</accession>
<gene>
    <name evidence="1" type="ORF">FD14_GL002737</name>
</gene>